<dbReference type="Pfam" id="PF12867">
    <property type="entry name" value="DinB_2"/>
    <property type="match status" value="1"/>
</dbReference>
<dbReference type="EMBL" id="JAVJIU010000001">
    <property type="protein sequence ID" value="MDR5589609.1"/>
    <property type="molecule type" value="Genomic_DNA"/>
</dbReference>
<dbReference type="Proteomes" id="UP001257234">
    <property type="component" value="Unassembled WGS sequence"/>
</dbReference>
<evidence type="ECO:0000313" key="3">
    <source>
        <dbReference type="Proteomes" id="UP001257234"/>
    </source>
</evidence>
<comment type="caution">
    <text evidence="2">The sequence shown here is derived from an EMBL/GenBank/DDBJ whole genome shotgun (WGS) entry which is preliminary data.</text>
</comment>
<dbReference type="SUPFAM" id="SSF109854">
    <property type="entry name" value="DinB/YfiT-like putative metalloenzymes"/>
    <property type="match status" value="1"/>
</dbReference>
<dbReference type="RefSeq" id="WP_309560488.1">
    <property type="nucleotide sequence ID" value="NZ_JAVJIU010000001.1"/>
</dbReference>
<dbReference type="InterPro" id="IPR024775">
    <property type="entry name" value="DinB-like"/>
</dbReference>
<dbReference type="InterPro" id="IPR034660">
    <property type="entry name" value="DinB/YfiT-like"/>
</dbReference>
<evidence type="ECO:0000259" key="1">
    <source>
        <dbReference type="Pfam" id="PF12867"/>
    </source>
</evidence>
<gene>
    <name evidence="2" type="ORF">RE431_03100</name>
</gene>
<protein>
    <submittedName>
        <fullName evidence="2">DinB family protein</fullName>
    </submittedName>
</protein>
<organism evidence="2 3">
    <name type="scientific">Christiangramia sediminicola</name>
    <dbReference type="NCBI Taxonomy" id="3073267"/>
    <lineage>
        <taxon>Bacteria</taxon>
        <taxon>Pseudomonadati</taxon>
        <taxon>Bacteroidota</taxon>
        <taxon>Flavobacteriia</taxon>
        <taxon>Flavobacteriales</taxon>
        <taxon>Flavobacteriaceae</taxon>
        <taxon>Christiangramia</taxon>
    </lineage>
</organism>
<feature type="domain" description="DinB-like" evidence="1">
    <location>
        <begin position="7"/>
        <end position="170"/>
    </location>
</feature>
<keyword evidence="3" id="KW-1185">Reference proteome</keyword>
<dbReference type="Gene3D" id="1.20.120.450">
    <property type="entry name" value="dinb family like domain"/>
    <property type="match status" value="1"/>
</dbReference>
<reference evidence="3" key="1">
    <citation type="submission" date="2023-07" db="EMBL/GenBank/DDBJ databases">
        <title>Christiangramia sp. SM2212., a novel bacterium of the family Flavobacteriaceae isolated from the sea sediment.</title>
        <authorList>
            <person name="Wang J."/>
            <person name="Zhang X."/>
        </authorList>
    </citation>
    <scope>NUCLEOTIDE SEQUENCE [LARGE SCALE GENOMIC DNA]</scope>
    <source>
        <strain evidence="3">SM2212</strain>
    </source>
</reference>
<sequence>MKDWANQIDRLTGMFLNSFSPLSEDDLNWKPGPETWSIAENMEHLIILNESYFPGFERLNRGNYDLPFIARFGFVVKFFGNLILKSVNPDRNKKMKTFPLWQPSKSNFSKEILNRFETHQNKLKEEILSTEHHIKENAVISSPANKNIVYKLETAFEILISHEKRHYNQANEIYQLLKEQKS</sequence>
<proteinExistence type="predicted"/>
<accession>A0ABU1EMK1</accession>
<name>A0ABU1EMK1_9FLAO</name>
<evidence type="ECO:0000313" key="2">
    <source>
        <dbReference type="EMBL" id="MDR5589609.1"/>
    </source>
</evidence>